<sequence length="255" mass="28339">MATEQHEDVLRSLLDAAVLRPSHAVFIQSYQHEVIEKSKRGELPLKRLASQTLAEASRSQYRSSERHLRALLAEACAQLPAFPETFARVLSVRSAGLVASFASARVVALHLSCVVLDAALQAAEGPAQAWLPELLAAQSRLLEATVDDAPRSQQQARAALLKLLKKHGQTLLQAYVDVIAAAAPEEQHYQLWLVLSSSGLLETETQELLWKKYAFWAFESKKRTFVPLLKADARLKTMSYEQFEALILPPMAKML</sequence>
<dbReference type="AlphaFoldDB" id="A0A6A3LZX9"/>
<proteinExistence type="predicted"/>
<evidence type="ECO:0000313" key="1">
    <source>
        <dbReference type="EMBL" id="KAE9023658.1"/>
    </source>
</evidence>
<reference evidence="1 2" key="1">
    <citation type="submission" date="2018-09" db="EMBL/GenBank/DDBJ databases">
        <title>Genomic investigation of the strawberry pathogen Phytophthora fragariae indicates pathogenicity is determined by transcriptional variation in three key races.</title>
        <authorList>
            <person name="Adams T.M."/>
            <person name="Armitage A.D."/>
            <person name="Sobczyk M.K."/>
            <person name="Bates H.J."/>
            <person name="Dunwell J.M."/>
            <person name="Nellist C.F."/>
            <person name="Harrison R.J."/>
        </authorList>
    </citation>
    <scope>NUCLEOTIDE SEQUENCE [LARGE SCALE GENOMIC DNA]</scope>
    <source>
        <strain evidence="1 2">SCRP245</strain>
    </source>
</reference>
<feature type="non-terminal residue" evidence="1">
    <location>
        <position position="255"/>
    </location>
</feature>
<organism evidence="1 2">
    <name type="scientific">Phytophthora fragariae</name>
    <dbReference type="NCBI Taxonomy" id="53985"/>
    <lineage>
        <taxon>Eukaryota</taxon>
        <taxon>Sar</taxon>
        <taxon>Stramenopiles</taxon>
        <taxon>Oomycota</taxon>
        <taxon>Peronosporomycetes</taxon>
        <taxon>Peronosporales</taxon>
        <taxon>Peronosporaceae</taxon>
        <taxon>Phytophthora</taxon>
    </lineage>
</organism>
<accession>A0A6A3LZX9</accession>
<dbReference type="EMBL" id="QXFW01000134">
    <property type="protein sequence ID" value="KAE9023658.1"/>
    <property type="molecule type" value="Genomic_DNA"/>
</dbReference>
<dbReference type="Proteomes" id="UP000460718">
    <property type="component" value="Unassembled WGS sequence"/>
</dbReference>
<protein>
    <submittedName>
        <fullName evidence="1">Uncharacterized protein</fullName>
    </submittedName>
</protein>
<gene>
    <name evidence="1" type="ORF">PF011_g3874</name>
</gene>
<name>A0A6A3LZX9_9STRA</name>
<evidence type="ECO:0000313" key="2">
    <source>
        <dbReference type="Proteomes" id="UP000460718"/>
    </source>
</evidence>
<comment type="caution">
    <text evidence="1">The sequence shown here is derived from an EMBL/GenBank/DDBJ whole genome shotgun (WGS) entry which is preliminary data.</text>
</comment>